<keyword evidence="1" id="KW-0805">Transcription regulation</keyword>
<keyword evidence="3" id="KW-0804">Transcription</keyword>
<dbReference type="GO" id="GO:0000976">
    <property type="term" value="F:transcription cis-regulatory region binding"/>
    <property type="evidence" value="ECO:0007669"/>
    <property type="project" value="TreeGrafter"/>
</dbReference>
<sequence>MTKRPGRTPVRVLLTTSSISVEPIVACTRNSFGESTVSLGTKAPNEQSNVFPTSEVGSTLKPVILILPNVEAKPGSGRRTARHGGKFNAIGLMPPGDYAISDMIRSPYLRELTLGVAQACDEAGATLSLINGTDSSRASTIRKALVDGFILGHSADIELVSSAKRRRLPFVILESDAGADVNSIRIDGKGGALLAVEHLAALGHRRFVILSIRRTAGPPIVHMPFTAGRMITAGFQFDRQRLDGFAEGLAKVGLSIDNVPIIETTPGDPSAGAVVFDRAPEATAILTMSDWQAITVLNEAVRRGICIPERVSVVGFDGTSESARTVPPLTTIAQDIVGKGKLAAAMVLANDRPRQIVMPVKLLVRGSTAPPRS</sequence>
<evidence type="ECO:0000256" key="1">
    <source>
        <dbReference type="ARBA" id="ARBA00023015"/>
    </source>
</evidence>
<dbReference type="AlphaFoldDB" id="A0A2T4IQG2"/>
<dbReference type="Gene3D" id="3.40.50.2300">
    <property type="match status" value="2"/>
</dbReference>
<feature type="domain" description="Transcriptional regulator LacI/GalR-like sensor" evidence="4">
    <location>
        <begin position="196"/>
        <end position="368"/>
    </location>
</feature>
<protein>
    <submittedName>
        <fullName evidence="5">LacI family transcriptional regulator</fullName>
    </submittedName>
</protein>
<evidence type="ECO:0000256" key="3">
    <source>
        <dbReference type="ARBA" id="ARBA00023163"/>
    </source>
</evidence>
<dbReference type="GO" id="GO:0003700">
    <property type="term" value="F:DNA-binding transcription factor activity"/>
    <property type="evidence" value="ECO:0007669"/>
    <property type="project" value="TreeGrafter"/>
</dbReference>
<dbReference type="SUPFAM" id="SSF53822">
    <property type="entry name" value="Periplasmic binding protein-like I"/>
    <property type="match status" value="1"/>
</dbReference>
<accession>A0A2T4IQG2</accession>
<evidence type="ECO:0000313" key="5">
    <source>
        <dbReference type="EMBL" id="PTE07901.1"/>
    </source>
</evidence>
<dbReference type="Pfam" id="PF13377">
    <property type="entry name" value="Peripla_BP_3"/>
    <property type="match status" value="1"/>
</dbReference>
<evidence type="ECO:0000259" key="4">
    <source>
        <dbReference type="Pfam" id="PF13377"/>
    </source>
</evidence>
<keyword evidence="2" id="KW-0238">DNA-binding</keyword>
<dbReference type="OrthoDB" id="7170131at2"/>
<dbReference type="Proteomes" id="UP000240259">
    <property type="component" value="Unassembled WGS sequence"/>
</dbReference>
<dbReference type="PANTHER" id="PTHR30146">
    <property type="entry name" value="LACI-RELATED TRANSCRIPTIONAL REPRESSOR"/>
    <property type="match status" value="1"/>
</dbReference>
<evidence type="ECO:0000313" key="6">
    <source>
        <dbReference type="Proteomes" id="UP000240259"/>
    </source>
</evidence>
<gene>
    <name evidence="5" type="ORF">C9427_23235</name>
</gene>
<comment type="caution">
    <text evidence="5">The sequence shown here is derived from an EMBL/GenBank/DDBJ whole genome shotgun (WGS) entry which is preliminary data.</text>
</comment>
<proteinExistence type="predicted"/>
<reference evidence="5 6" key="1">
    <citation type="submission" date="2018-03" db="EMBL/GenBank/DDBJ databases">
        <title>Genome sequence of the symbiotic type strain Mesorhizobium helmanticense CSLC115NT isolated from Lotus corniculatus nodules.</title>
        <authorList>
            <person name="Sannazzaro A.I."/>
            <person name="Torres Tejerizo G.A."/>
            <person name="Dip D."/>
            <person name="Caballero M."/>
            <person name="Pistorio M."/>
            <person name="Estrella M.J."/>
        </authorList>
    </citation>
    <scope>NUCLEOTIDE SEQUENCE [LARGE SCALE GENOMIC DNA]</scope>
    <source>
        <strain evidence="5 6">CSLC115N</strain>
    </source>
</reference>
<dbReference type="PANTHER" id="PTHR30146:SF138">
    <property type="entry name" value="TRANSCRIPTIONAL REGULATORY PROTEIN"/>
    <property type="match status" value="1"/>
</dbReference>
<keyword evidence="6" id="KW-1185">Reference proteome</keyword>
<evidence type="ECO:0000256" key="2">
    <source>
        <dbReference type="ARBA" id="ARBA00023125"/>
    </source>
</evidence>
<name>A0A2T4IQG2_9HYPH</name>
<dbReference type="CDD" id="cd06279">
    <property type="entry name" value="PBP1_LacI-like"/>
    <property type="match status" value="1"/>
</dbReference>
<organism evidence="5 6">
    <name type="scientific">Mesorhizobium helmanticense</name>
    <dbReference type="NCBI Taxonomy" id="1776423"/>
    <lineage>
        <taxon>Bacteria</taxon>
        <taxon>Pseudomonadati</taxon>
        <taxon>Pseudomonadota</taxon>
        <taxon>Alphaproteobacteria</taxon>
        <taxon>Hyphomicrobiales</taxon>
        <taxon>Phyllobacteriaceae</taxon>
        <taxon>Mesorhizobium</taxon>
    </lineage>
</organism>
<dbReference type="InterPro" id="IPR046335">
    <property type="entry name" value="LacI/GalR-like_sensor"/>
</dbReference>
<dbReference type="InterPro" id="IPR028082">
    <property type="entry name" value="Peripla_BP_I"/>
</dbReference>
<dbReference type="EMBL" id="PZJX01000043">
    <property type="protein sequence ID" value="PTE07901.1"/>
    <property type="molecule type" value="Genomic_DNA"/>
</dbReference>